<dbReference type="Proteomes" id="UP000054099">
    <property type="component" value="Unassembled WGS sequence"/>
</dbReference>
<accession>A0A0V8J219</accession>
<protein>
    <submittedName>
        <fullName evidence="1">SAM-dependent methyltransferase</fullName>
    </submittedName>
</protein>
<dbReference type="RefSeq" id="WP_061974679.1">
    <property type="nucleotide sequence ID" value="NZ_FMAV01000004.1"/>
</dbReference>
<reference evidence="1 2" key="1">
    <citation type="journal article" date="2014" name="Antonie Van Leeuwenhoek">
        <title>Fictibacillus enclensis sp. nov., isolated from marine sediment.</title>
        <authorList>
            <person name="Dastager S.G."/>
            <person name="Mawlankar R."/>
            <person name="Srinivasan K."/>
            <person name="Tang S.K."/>
            <person name="Lee J.C."/>
            <person name="Ramana V.V."/>
            <person name="Shouche Y.S."/>
        </authorList>
    </citation>
    <scope>NUCLEOTIDE SEQUENCE [LARGE SCALE GENOMIC DNA]</scope>
    <source>
        <strain evidence="1 2">NIO-1003</strain>
    </source>
</reference>
<sequence length="201" mass="24213">MNEKDYDQLLNITTKGEQKVYSVTSHYHRYEPTPYEALEGLFREYRLEQGDRVVDFGCGKGRISFYINHFYQNAVTGVEVNEEFYKDAMNNLDAYLKKHQKSRDRIHFYCALAQEYPIHPEDNRFYFFNPFTMPIFMKVINNILLSVEHFPREVELILYYATEEYTYFLDDQTAFELKEEVRLPGLYDSNPYEKFLIYVLK</sequence>
<name>A0A0V8J219_9BACL</name>
<dbReference type="EMBL" id="LNQN01000006">
    <property type="protein sequence ID" value="KSU81063.1"/>
    <property type="molecule type" value="Genomic_DNA"/>
</dbReference>
<dbReference type="InterPro" id="IPR029063">
    <property type="entry name" value="SAM-dependent_MTases_sf"/>
</dbReference>
<gene>
    <name evidence="1" type="ORF">AS030_19135</name>
</gene>
<dbReference type="GO" id="GO:0032259">
    <property type="term" value="P:methylation"/>
    <property type="evidence" value="ECO:0007669"/>
    <property type="project" value="UniProtKB-KW"/>
</dbReference>
<dbReference type="Gene3D" id="3.40.50.150">
    <property type="entry name" value="Vaccinia Virus protein VP39"/>
    <property type="match status" value="1"/>
</dbReference>
<keyword evidence="1" id="KW-0489">Methyltransferase</keyword>
<dbReference type="SUPFAM" id="SSF53335">
    <property type="entry name" value="S-adenosyl-L-methionine-dependent methyltransferases"/>
    <property type="match status" value="1"/>
</dbReference>
<dbReference type="AlphaFoldDB" id="A0A0V8J219"/>
<dbReference type="OrthoDB" id="9780095at2"/>
<evidence type="ECO:0000313" key="2">
    <source>
        <dbReference type="Proteomes" id="UP000054099"/>
    </source>
</evidence>
<proteinExistence type="predicted"/>
<organism evidence="1 2">
    <name type="scientific">Fictibacillus enclensis</name>
    <dbReference type="NCBI Taxonomy" id="1017270"/>
    <lineage>
        <taxon>Bacteria</taxon>
        <taxon>Bacillati</taxon>
        <taxon>Bacillota</taxon>
        <taxon>Bacilli</taxon>
        <taxon>Bacillales</taxon>
        <taxon>Fictibacillaceae</taxon>
        <taxon>Fictibacillus</taxon>
    </lineage>
</organism>
<dbReference type="CDD" id="cd02440">
    <property type="entry name" value="AdoMet_MTases"/>
    <property type="match status" value="1"/>
</dbReference>
<keyword evidence="2" id="KW-1185">Reference proteome</keyword>
<comment type="caution">
    <text evidence="1">The sequence shown here is derived from an EMBL/GenBank/DDBJ whole genome shotgun (WGS) entry which is preliminary data.</text>
</comment>
<dbReference type="GO" id="GO:0008168">
    <property type="term" value="F:methyltransferase activity"/>
    <property type="evidence" value="ECO:0007669"/>
    <property type="project" value="UniProtKB-KW"/>
</dbReference>
<keyword evidence="1" id="KW-0808">Transferase</keyword>
<evidence type="ECO:0000313" key="1">
    <source>
        <dbReference type="EMBL" id="KSU81063.1"/>
    </source>
</evidence>